<dbReference type="EMBL" id="QTSX02002897">
    <property type="protein sequence ID" value="KAJ9073586.1"/>
    <property type="molecule type" value="Genomic_DNA"/>
</dbReference>
<evidence type="ECO:0000313" key="2">
    <source>
        <dbReference type="Proteomes" id="UP001165960"/>
    </source>
</evidence>
<protein>
    <submittedName>
        <fullName evidence="1">Uncharacterized protein</fullName>
    </submittedName>
</protein>
<sequence>MSSIILGYMRQQQMVSLATSKVHELTRWVDIVEYGRLQLESTEAKVALIWMWWAACLHSDWLLRCLPLLLSALFVGTRWLSQEISEESLDKRIRSLVAMCSEAKVMAVKGIDMYACATSMIPESPLAIVGAGMVITPVWQVFLRWIPLYAVLMVAGTLLALETIEAYRVVRNHMLVNHVRPLLDRIYMHQRPKLPVVKDYTKQTIKMSTPHKVYAVSIVLTENQRYSGRYGWKPPTEPHDPAAWTNATDGKVLPKTLFELPDPVIRDMRPDEGGSPGAKVCFYWKWEASEWSCIYTSLTDDSGWSYGSSQWDHFCSSSSYMLGLKTAPTRRRSWKRLASLQKVIVF</sequence>
<dbReference type="Proteomes" id="UP001165960">
    <property type="component" value="Unassembled WGS sequence"/>
</dbReference>
<reference evidence="1" key="1">
    <citation type="submission" date="2022-04" db="EMBL/GenBank/DDBJ databases">
        <title>Genome of the entomopathogenic fungus Entomophthora muscae.</title>
        <authorList>
            <person name="Elya C."/>
            <person name="Lovett B.R."/>
            <person name="Lee E."/>
            <person name="Macias A.M."/>
            <person name="Hajek A.E."/>
            <person name="De Bivort B.L."/>
            <person name="Kasson M.T."/>
            <person name="De Fine Licht H.H."/>
            <person name="Stajich J.E."/>
        </authorList>
    </citation>
    <scope>NUCLEOTIDE SEQUENCE</scope>
    <source>
        <strain evidence="1">Berkeley</strain>
    </source>
</reference>
<evidence type="ECO:0000313" key="1">
    <source>
        <dbReference type="EMBL" id="KAJ9073586.1"/>
    </source>
</evidence>
<organism evidence="1 2">
    <name type="scientific">Entomophthora muscae</name>
    <dbReference type="NCBI Taxonomy" id="34485"/>
    <lineage>
        <taxon>Eukaryota</taxon>
        <taxon>Fungi</taxon>
        <taxon>Fungi incertae sedis</taxon>
        <taxon>Zoopagomycota</taxon>
        <taxon>Entomophthoromycotina</taxon>
        <taxon>Entomophthoromycetes</taxon>
        <taxon>Entomophthorales</taxon>
        <taxon>Entomophthoraceae</taxon>
        <taxon>Entomophthora</taxon>
    </lineage>
</organism>
<accession>A0ACC2TGQ7</accession>
<comment type="caution">
    <text evidence="1">The sequence shown here is derived from an EMBL/GenBank/DDBJ whole genome shotgun (WGS) entry which is preliminary data.</text>
</comment>
<proteinExistence type="predicted"/>
<gene>
    <name evidence="1" type="ORF">DSO57_1014770</name>
</gene>
<name>A0ACC2TGQ7_9FUNG</name>
<keyword evidence="2" id="KW-1185">Reference proteome</keyword>